<evidence type="ECO:0000256" key="9">
    <source>
        <dbReference type="SAM" id="MobiDB-lite"/>
    </source>
</evidence>
<keyword evidence="13" id="KW-1185">Reference proteome</keyword>
<dbReference type="GO" id="GO:0045048">
    <property type="term" value="P:protein insertion into ER membrane"/>
    <property type="evidence" value="ECO:0007669"/>
    <property type="project" value="TreeGrafter"/>
</dbReference>
<name>A0A7J7JH57_BUGNE</name>
<evidence type="ECO:0000259" key="11">
    <source>
        <dbReference type="PROSITE" id="PS50922"/>
    </source>
</evidence>
<dbReference type="PANTHER" id="PTHR12371">
    <property type="entry name" value="TRANSLOCATION ASSOCIATED MEMBRANE PROTEIN"/>
    <property type="match status" value="1"/>
</dbReference>
<keyword evidence="4 8" id="KW-0812">Transmembrane</keyword>
<dbReference type="OrthoDB" id="3053196at2759"/>
<evidence type="ECO:0000313" key="13">
    <source>
        <dbReference type="Proteomes" id="UP000593567"/>
    </source>
</evidence>
<evidence type="ECO:0000256" key="2">
    <source>
        <dbReference type="ARBA" id="ARBA00005999"/>
    </source>
</evidence>
<keyword evidence="3" id="KW-0813">Transport</keyword>
<evidence type="ECO:0000256" key="7">
    <source>
        <dbReference type="ARBA" id="ARBA00023136"/>
    </source>
</evidence>
<feature type="domain" description="TLC" evidence="11">
    <location>
        <begin position="115"/>
        <end position="327"/>
    </location>
</feature>
<evidence type="ECO:0000256" key="6">
    <source>
        <dbReference type="ARBA" id="ARBA00022989"/>
    </source>
</evidence>
<accession>A0A7J7JH57</accession>
<evidence type="ECO:0000256" key="8">
    <source>
        <dbReference type="PROSITE-ProRule" id="PRU00205"/>
    </source>
</evidence>
<comment type="subcellular location">
    <subcellularLocation>
        <location evidence="1">Membrane</location>
        <topology evidence="1">Multi-pass membrane protein</topology>
    </subcellularLocation>
</comment>
<keyword evidence="7 8" id="KW-0472">Membrane</keyword>
<keyword evidence="5" id="KW-0653">Protein transport</keyword>
<evidence type="ECO:0000256" key="5">
    <source>
        <dbReference type="ARBA" id="ARBA00022927"/>
    </source>
</evidence>
<dbReference type="Proteomes" id="UP000593567">
    <property type="component" value="Unassembled WGS sequence"/>
</dbReference>
<dbReference type="SMART" id="SM00724">
    <property type="entry name" value="TLC"/>
    <property type="match status" value="1"/>
</dbReference>
<feature type="transmembrane region" description="Helical" evidence="10">
    <location>
        <begin position="257"/>
        <end position="279"/>
    </location>
</feature>
<evidence type="ECO:0000256" key="10">
    <source>
        <dbReference type="SAM" id="Phobius"/>
    </source>
</evidence>
<feature type="transmembrane region" description="Helical" evidence="10">
    <location>
        <begin position="121"/>
        <end position="139"/>
    </location>
</feature>
<organism evidence="12 13">
    <name type="scientific">Bugula neritina</name>
    <name type="common">Brown bryozoan</name>
    <name type="synonym">Sertularia neritina</name>
    <dbReference type="NCBI Taxonomy" id="10212"/>
    <lineage>
        <taxon>Eukaryota</taxon>
        <taxon>Metazoa</taxon>
        <taxon>Spiralia</taxon>
        <taxon>Lophotrochozoa</taxon>
        <taxon>Bryozoa</taxon>
        <taxon>Gymnolaemata</taxon>
        <taxon>Cheilostomatida</taxon>
        <taxon>Flustrina</taxon>
        <taxon>Buguloidea</taxon>
        <taxon>Bugulidae</taxon>
        <taxon>Bugula</taxon>
    </lineage>
</organism>
<protein>
    <recommendedName>
        <fullName evidence="11">TLC domain-containing protein</fullName>
    </recommendedName>
</protein>
<feature type="transmembrane region" description="Helical" evidence="10">
    <location>
        <begin position="170"/>
        <end position="188"/>
    </location>
</feature>
<feature type="region of interest" description="Disordered" evidence="9">
    <location>
        <begin position="325"/>
        <end position="350"/>
    </location>
</feature>
<feature type="transmembrane region" description="Helical" evidence="10">
    <location>
        <begin position="78"/>
        <end position="100"/>
    </location>
</feature>
<dbReference type="GO" id="GO:0006616">
    <property type="term" value="P:SRP-dependent cotranslational protein targeting to membrane, translocation"/>
    <property type="evidence" value="ECO:0007669"/>
    <property type="project" value="InterPro"/>
</dbReference>
<comment type="caution">
    <text evidence="12">The sequence shown here is derived from an EMBL/GenBank/DDBJ whole genome shotgun (WGS) entry which is preliminary data.</text>
</comment>
<gene>
    <name evidence="12" type="ORF">EB796_016252</name>
</gene>
<dbReference type="PANTHER" id="PTHR12371:SF11">
    <property type="entry name" value="TRANSLOCATING CHAIN-ASSOCIATED MEMBRANE PROTEIN"/>
    <property type="match status" value="1"/>
</dbReference>
<dbReference type="GO" id="GO:0005789">
    <property type="term" value="C:endoplasmic reticulum membrane"/>
    <property type="evidence" value="ECO:0007669"/>
    <property type="project" value="TreeGrafter"/>
</dbReference>
<comment type="similarity">
    <text evidence="2">Belongs to the TRAM family.</text>
</comment>
<evidence type="ECO:0000256" key="1">
    <source>
        <dbReference type="ARBA" id="ARBA00004141"/>
    </source>
</evidence>
<feature type="transmembrane region" description="Helical" evidence="10">
    <location>
        <begin position="223"/>
        <end position="245"/>
    </location>
</feature>
<feature type="transmembrane region" description="Helical" evidence="10">
    <location>
        <begin position="200"/>
        <end position="217"/>
    </location>
</feature>
<dbReference type="InterPro" id="IPR016447">
    <property type="entry name" value="Translocation_assoc_membrane"/>
</dbReference>
<reference evidence="12" key="1">
    <citation type="submission" date="2020-06" db="EMBL/GenBank/DDBJ databases">
        <title>Draft genome of Bugula neritina, a colonial animal packing powerful symbionts and potential medicines.</title>
        <authorList>
            <person name="Rayko M."/>
        </authorList>
    </citation>
    <scope>NUCLEOTIDE SEQUENCE [LARGE SCALE GENOMIC DNA]</scope>
    <source>
        <strain evidence="12">Kwan_BN1</strain>
    </source>
</reference>
<feature type="transmembrane region" description="Helical" evidence="10">
    <location>
        <begin position="299"/>
        <end position="317"/>
    </location>
</feature>
<keyword evidence="6 10" id="KW-1133">Transmembrane helix</keyword>
<proteinExistence type="inferred from homology"/>
<evidence type="ECO:0000256" key="4">
    <source>
        <dbReference type="ARBA" id="ARBA00022692"/>
    </source>
</evidence>
<feature type="transmembrane region" description="Helical" evidence="10">
    <location>
        <begin position="21"/>
        <end position="39"/>
    </location>
</feature>
<dbReference type="PROSITE" id="PS50922">
    <property type="entry name" value="TLC"/>
    <property type="match status" value="1"/>
</dbReference>
<dbReference type="EMBL" id="VXIV02002459">
    <property type="protein sequence ID" value="KAF6025445.1"/>
    <property type="molecule type" value="Genomic_DNA"/>
</dbReference>
<dbReference type="Pfam" id="PF03798">
    <property type="entry name" value="TRAM_LAG1_CLN8"/>
    <property type="match status" value="1"/>
</dbReference>
<sequence>MAPKGKKKNPPVMSHEFIIQNHADIVAVIAMVFMAGLMVEAFHPLASSFIAISHNVTYPEMGVNGNDLVLFRPGPKDLLAVFFYTLVMILAHAIIQEFCLDKFNKKLHLSKVKFAKFNESGQLLAFYAFSFIFAANLVWESAEKGYVKFFSSFWNGYPDEHVAMPWLHKLFYILQISYWVHVFPELYLCKTKKEDMPAKIQYASLYLISIILGYVLHYQRVMMVLLALHYLVEGIFHMAKMLYLFDKTDLAQGGFRLWSLLFAGARFATVVITAITFWFGFGQVHAENPSTSTGIIPRVSSSVGICLLQAWMTWNFINFQVKRSKDSSPAETHQTKKSVKVANGTQKKKQ</sequence>
<dbReference type="InterPro" id="IPR006634">
    <property type="entry name" value="TLC-dom"/>
</dbReference>
<evidence type="ECO:0000313" key="12">
    <source>
        <dbReference type="EMBL" id="KAF6025445.1"/>
    </source>
</evidence>
<dbReference type="AlphaFoldDB" id="A0A7J7JH57"/>
<evidence type="ECO:0000256" key="3">
    <source>
        <dbReference type="ARBA" id="ARBA00022448"/>
    </source>
</evidence>